<dbReference type="Pfam" id="PF14580">
    <property type="entry name" value="LRR_9"/>
    <property type="match status" value="1"/>
</dbReference>
<evidence type="ECO:0000256" key="1">
    <source>
        <dbReference type="SAM" id="MobiDB-lite"/>
    </source>
</evidence>
<feature type="compositionally biased region" description="Basic and acidic residues" evidence="1">
    <location>
        <begin position="163"/>
        <end position="180"/>
    </location>
</feature>
<proteinExistence type="predicted"/>
<dbReference type="EMBL" id="CALNXI010000113">
    <property type="protein sequence ID" value="CAH3019328.1"/>
    <property type="molecule type" value="Genomic_DNA"/>
</dbReference>
<dbReference type="SUPFAM" id="SSF52075">
    <property type="entry name" value="Outer arm dynein light chain 1"/>
    <property type="match status" value="1"/>
</dbReference>
<dbReference type="PANTHER" id="PTHR46759">
    <property type="entry name" value="LEUCINE-RICH REPEAT-CONTAINING PROTEIN 72"/>
    <property type="match status" value="1"/>
</dbReference>
<keyword evidence="3" id="KW-1185">Reference proteome</keyword>
<comment type="caution">
    <text evidence="2">The sequence shown here is derived from an EMBL/GenBank/DDBJ whole genome shotgun (WGS) entry which is preliminary data.</text>
</comment>
<reference evidence="2 3" key="1">
    <citation type="submission" date="2022-05" db="EMBL/GenBank/DDBJ databases">
        <authorList>
            <consortium name="Genoscope - CEA"/>
            <person name="William W."/>
        </authorList>
    </citation>
    <scope>NUCLEOTIDE SEQUENCE [LARGE SCALE GENOMIC DNA]</scope>
</reference>
<dbReference type="InterPro" id="IPR032675">
    <property type="entry name" value="LRR_dom_sf"/>
</dbReference>
<dbReference type="Gene3D" id="3.80.10.10">
    <property type="entry name" value="Ribonuclease Inhibitor"/>
    <property type="match status" value="1"/>
</dbReference>
<sequence>MADSEKASTVNEVDEQLKRRGITKDKDVSELYLANRQVFVGLEEVKDCEKYRNLQIVWLNGNKIRKLTCFSSNYQLRELYLQDNLMMELNGCLKHLTCLQVLLLNGNQLLKLTDVVHELRAMQCLKKLNLFGNPLAQEYDYRSYVVHHLPSVELLDRKEITKEERDKARKKYEPERETVKESVAFGRRADGPPKRVYAPPPSATFESLGFDQDDQDEQESRISESITSDDGNALEEAIKRRGLQRSVMQYSTFDWSSIPLSQERRLAPDSIPDQPRILTVRFR</sequence>
<feature type="region of interest" description="Disordered" evidence="1">
    <location>
        <begin position="163"/>
        <end position="231"/>
    </location>
</feature>
<evidence type="ECO:0000313" key="2">
    <source>
        <dbReference type="EMBL" id="CAH3019328.1"/>
    </source>
</evidence>
<protein>
    <recommendedName>
        <fullName evidence="4">Leucine rich repeat containing 72</fullName>
    </recommendedName>
</protein>
<dbReference type="Proteomes" id="UP001159427">
    <property type="component" value="Unassembled WGS sequence"/>
</dbReference>
<dbReference type="InterPro" id="IPR042655">
    <property type="entry name" value="LRC72"/>
</dbReference>
<name>A0ABN8LU44_9CNID</name>
<evidence type="ECO:0008006" key="4">
    <source>
        <dbReference type="Google" id="ProtNLM"/>
    </source>
</evidence>
<dbReference type="PANTHER" id="PTHR46759:SF1">
    <property type="entry name" value="LEUCINE-RICH REPEAT-CONTAINING PROTEIN 72"/>
    <property type="match status" value="1"/>
</dbReference>
<accession>A0ABN8LU44</accession>
<organism evidence="2 3">
    <name type="scientific">Porites evermanni</name>
    <dbReference type="NCBI Taxonomy" id="104178"/>
    <lineage>
        <taxon>Eukaryota</taxon>
        <taxon>Metazoa</taxon>
        <taxon>Cnidaria</taxon>
        <taxon>Anthozoa</taxon>
        <taxon>Hexacorallia</taxon>
        <taxon>Scleractinia</taxon>
        <taxon>Fungiina</taxon>
        <taxon>Poritidae</taxon>
        <taxon>Porites</taxon>
    </lineage>
</organism>
<gene>
    <name evidence="2" type="ORF">PEVE_00002291</name>
</gene>
<evidence type="ECO:0000313" key="3">
    <source>
        <dbReference type="Proteomes" id="UP001159427"/>
    </source>
</evidence>